<feature type="domain" description="GFO/IDH/MocA-like oxidoreductase" evidence="4">
    <location>
        <begin position="132"/>
        <end position="258"/>
    </location>
</feature>
<gene>
    <name evidence="5" type="ORF">NtB2_01083</name>
</gene>
<dbReference type="Gene3D" id="3.40.50.720">
    <property type="entry name" value="NAD(P)-binding Rossmann-like Domain"/>
    <property type="match status" value="1"/>
</dbReference>
<feature type="domain" description="Gfo/Idh/MocA-like oxidoreductase N-terminal" evidence="3">
    <location>
        <begin position="4"/>
        <end position="119"/>
    </location>
</feature>
<dbReference type="Proteomes" id="UP000245021">
    <property type="component" value="Unassembled WGS sequence"/>
</dbReference>
<dbReference type="GO" id="GO:0005737">
    <property type="term" value="C:cytoplasm"/>
    <property type="evidence" value="ECO:0007669"/>
    <property type="project" value="TreeGrafter"/>
</dbReference>
<dbReference type="GO" id="GO:0006740">
    <property type="term" value="P:NADPH regeneration"/>
    <property type="evidence" value="ECO:0007669"/>
    <property type="project" value="TreeGrafter"/>
</dbReference>
<proteinExistence type="inferred from homology"/>
<dbReference type="RefSeq" id="WP_109245917.1">
    <property type="nucleotide sequence ID" value="NZ_BFFO01000006.1"/>
</dbReference>
<dbReference type="AlphaFoldDB" id="A0A2R5HFW1"/>
<evidence type="ECO:0000256" key="1">
    <source>
        <dbReference type="ARBA" id="ARBA00010928"/>
    </source>
</evidence>
<reference evidence="5 6" key="1">
    <citation type="journal article" date="2018" name="Genome Announc.">
        <title>Draft Genome Sequence of Lactococcus sp. Strain NtB2 (JCM 32569), Isolated from the Gut of the Higher Termite Nasutitermes takasagoensis.</title>
        <authorList>
            <person name="Noda S."/>
            <person name="Aihara C."/>
            <person name="Yuki M."/>
            <person name="Ohkuma M."/>
        </authorList>
    </citation>
    <scope>NUCLEOTIDE SEQUENCE [LARGE SCALE GENOMIC DNA]</scope>
    <source>
        <strain evidence="5 6">NtB2</strain>
    </source>
</reference>
<dbReference type="PANTHER" id="PTHR42840:SF3">
    <property type="entry name" value="BINDING ROSSMANN FOLD OXIDOREDUCTASE, PUTATIVE (AFU_ORTHOLOGUE AFUA_2G10240)-RELATED"/>
    <property type="match status" value="1"/>
</dbReference>
<dbReference type="InterPro" id="IPR000683">
    <property type="entry name" value="Gfo/Idh/MocA-like_OxRdtase_N"/>
</dbReference>
<dbReference type="Pfam" id="PF01408">
    <property type="entry name" value="GFO_IDH_MocA"/>
    <property type="match status" value="1"/>
</dbReference>
<dbReference type="InterPro" id="IPR036291">
    <property type="entry name" value="NAD(P)-bd_dom_sf"/>
</dbReference>
<organism evidence="5 6">
    <name type="scientific">Lactococcus termiticola</name>
    <dbReference type="NCBI Taxonomy" id="2169526"/>
    <lineage>
        <taxon>Bacteria</taxon>
        <taxon>Bacillati</taxon>
        <taxon>Bacillota</taxon>
        <taxon>Bacilli</taxon>
        <taxon>Lactobacillales</taxon>
        <taxon>Streptococcaceae</taxon>
        <taxon>Lactococcus</taxon>
    </lineage>
</organism>
<dbReference type="Pfam" id="PF22725">
    <property type="entry name" value="GFO_IDH_MocA_C3"/>
    <property type="match status" value="1"/>
</dbReference>
<dbReference type="SUPFAM" id="SSF51735">
    <property type="entry name" value="NAD(P)-binding Rossmann-fold domains"/>
    <property type="match status" value="1"/>
</dbReference>
<protein>
    <submittedName>
        <fullName evidence="5">Inositol 2-dehydrogenase</fullName>
    </submittedName>
</protein>
<keyword evidence="2" id="KW-0560">Oxidoreductase</keyword>
<dbReference type="InterPro" id="IPR055170">
    <property type="entry name" value="GFO_IDH_MocA-like_dom"/>
</dbReference>
<evidence type="ECO:0000313" key="5">
    <source>
        <dbReference type="EMBL" id="GBG96947.1"/>
    </source>
</evidence>
<keyword evidence="6" id="KW-1185">Reference proteome</keyword>
<dbReference type="SUPFAM" id="SSF55347">
    <property type="entry name" value="Glyceraldehyde-3-phosphate dehydrogenase-like, C-terminal domain"/>
    <property type="match status" value="1"/>
</dbReference>
<dbReference type="Gene3D" id="3.30.360.10">
    <property type="entry name" value="Dihydrodipicolinate Reductase, domain 2"/>
    <property type="match status" value="1"/>
</dbReference>
<evidence type="ECO:0000313" key="6">
    <source>
        <dbReference type="Proteomes" id="UP000245021"/>
    </source>
</evidence>
<evidence type="ECO:0000256" key="2">
    <source>
        <dbReference type="ARBA" id="ARBA00023002"/>
    </source>
</evidence>
<comment type="caution">
    <text evidence="5">The sequence shown here is derived from an EMBL/GenBank/DDBJ whole genome shotgun (WGS) entry which is preliminary data.</text>
</comment>
<accession>A0A2R5HFW1</accession>
<dbReference type="GO" id="GO:0016491">
    <property type="term" value="F:oxidoreductase activity"/>
    <property type="evidence" value="ECO:0007669"/>
    <property type="project" value="UniProtKB-KW"/>
</dbReference>
<name>A0A2R5HFW1_9LACT</name>
<dbReference type="GO" id="GO:0000166">
    <property type="term" value="F:nucleotide binding"/>
    <property type="evidence" value="ECO:0007669"/>
    <property type="project" value="InterPro"/>
</dbReference>
<dbReference type="EMBL" id="BFFO01000006">
    <property type="protein sequence ID" value="GBG96947.1"/>
    <property type="molecule type" value="Genomic_DNA"/>
</dbReference>
<dbReference type="PANTHER" id="PTHR42840">
    <property type="entry name" value="NAD(P)-BINDING ROSSMANN-FOLD SUPERFAMILY PROTEIN-RELATED"/>
    <property type="match status" value="1"/>
</dbReference>
<evidence type="ECO:0000259" key="4">
    <source>
        <dbReference type="Pfam" id="PF22725"/>
    </source>
</evidence>
<sequence>MTKIKIASIGLGRLGMVHTQHLSELKEEVELLASFALDDAQLDYAKEHFGIKPYKDWKKMIDEEPLDAIVITSPTAFHPEMTTYALNAGLHVFCEKPLGINMDAVEEMVHAVKDHPNQIFQLGFMRRFDPSYQEAKRMLDAGELGEILYLRAYGIDPISGMESFVKFASDNDSGGVFLDMAIHDIDLVRWFTGQNPKKVWAVTNSIAEPKLEAIGEVDIGVANLEFERGMMATIVAGRSASHGNHVEFEIMGSKGWIRIGQEANPHYSTLFTQKGIVKPYMQSFPERFSQAFVAELKAFAEAVKVGSPSEIGANLEDGLESLKIAEVAKISAEKDEIVSL</sequence>
<dbReference type="OrthoDB" id="9815825at2"/>
<comment type="similarity">
    <text evidence="1">Belongs to the Gfo/Idh/MocA family.</text>
</comment>
<evidence type="ECO:0000259" key="3">
    <source>
        <dbReference type="Pfam" id="PF01408"/>
    </source>
</evidence>